<dbReference type="EMBL" id="WAIE01000004">
    <property type="protein sequence ID" value="KAB1441519.1"/>
    <property type="molecule type" value="Genomic_DNA"/>
</dbReference>
<dbReference type="Proteomes" id="UP000438699">
    <property type="component" value="Unassembled WGS sequence"/>
</dbReference>
<keyword evidence="1" id="KW-0732">Signal</keyword>
<accession>A0A6N6N146</accession>
<proteinExistence type="predicted"/>
<evidence type="ECO:0000256" key="1">
    <source>
        <dbReference type="SAM" id="SignalP"/>
    </source>
</evidence>
<reference evidence="2 3" key="1">
    <citation type="journal article" date="2017" name="Int. J. Syst. Evol. Microbiol.">
        <title>Desulfovibrio senegalensis sp. nov., a mesophilic sulfate reducer isolated from marine sediment.</title>
        <authorList>
            <person name="Thioye A."/>
            <person name="Gam Z.B.A."/>
            <person name="Mbengue M."/>
            <person name="Cayol J.L."/>
            <person name="Joseph-Bartoli M."/>
            <person name="Toure-Kane C."/>
            <person name="Labat M."/>
        </authorList>
    </citation>
    <scope>NUCLEOTIDE SEQUENCE [LARGE SCALE GENOMIC DNA]</scope>
    <source>
        <strain evidence="2 3">DSM 101509</strain>
    </source>
</reference>
<organism evidence="2 3">
    <name type="scientific">Pseudodesulfovibrio senegalensis</name>
    <dbReference type="NCBI Taxonomy" id="1721087"/>
    <lineage>
        <taxon>Bacteria</taxon>
        <taxon>Pseudomonadati</taxon>
        <taxon>Thermodesulfobacteriota</taxon>
        <taxon>Desulfovibrionia</taxon>
        <taxon>Desulfovibrionales</taxon>
        <taxon>Desulfovibrionaceae</taxon>
    </lineage>
</organism>
<comment type="caution">
    <text evidence="2">The sequence shown here is derived from an EMBL/GenBank/DDBJ whole genome shotgun (WGS) entry which is preliminary data.</text>
</comment>
<sequence length="419" mass="45700">MFKLMRFWAVLIIVSICLASPLYAADMSQGLTCPPGWKDNVSARGNDLIKQCIAPSQDAFIELYAAADTHNMTLGELLDAWTTAMTQRGLPFQNFVSEQPGQVSGHPAVTRVYSGHTKNNAQFDSSLVASRYNGMVYIFQGLSLKGREQARQQVRHAMNTWYYPGASSQNTGGSSAALPLGGGGAGAHGANHGGSMPTISGTFISDQKDYWGGAHYYRIYQFFNNGNYVEGTKNAKTGKVQMDSKRKRFKVAKSGKSYVVKGARSCTDGYVTDTEGNAVTRFKSGCYSSGGKAMYFHRAKHASSAAVNRVQTNGIPKISGTFIADKKDYWGGQYYYRMYHFYGDGTYVDGSQNAASGKVNMGSNRRKCKISKSGNYYVVRGGGSCTDGYVTDTKANMITRFKSGCYSSGGKAMYFELVR</sequence>
<dbReference type="RefSeq" id="WP_151151262.1">
    <property type="nucleotide sequence ID" value="NZ_WAIE01000004.1"/>
</dbReference>
<dbReference type="AlphaFoldDB" id="A0A6N6N146"/>
<feature type="chain" id="PRO_5026678291" evidence="1">
    <location>
        <begin position="25"/>
        <end position="419"/>
    </location>
</feature>
<protein>
    <submittedName>
        <fullName evidence="2">DUF1795 domain-containing protein</fullName>
    </submittedName>
</protein>
<name>A0A6N6N146_9BACT</name>
<evidence type="ECO:0000313" key="3">
    <source>
        <dbReference type="Proteomes" id="UP000438699"/>
    </source>
</evidence>
<feature type="signal peptide" evidence="1">
    <location>
        <begin position="1"/>
        <end position="24"/>
    </location>
</feature>
<evidence type="ECO:0000313" key="2">
    <source>
        <dbReference type="EMBL" id="KAB1441519.1"/>
    </source>
</evidence>
<gene>
    <name evidence="2" type="ORF">F8A88_11325</name>
</gene>
<keyword evidence="3" id="KW-1185">Reference proteome</keyword>
<dbReference type="OrthoDB" id="5447326at2"/>